<keyword evidence="3" id="KW-0328">Glycosyltransferase</keyword>
<comment type="subcellular location">
    <subcellularLocation>
        <location evidence="1">Cell membrane</location>
    </subcellularLocation>
</comment>
<keyword evidence="9" id="KW-1185">Reference proteome</keyword>
<keyword evidence="2" id="KW-1003">Cell membrane</keyword>
<evidence type="ECO:0000256" key="3">
    <source>
        <dbReference type="ARBA" id="ARBA00022676"/>
    </source>
</evidence>
<dbReference type="SUPFAM" id="SSF53448">
    <property type="entry name" value="Nucleotide-diphospho-sugar transferases"/>
    <property type="match status" value="1"/>
</dbReference>
<accession>A0A371X9M6</accession>
<evidence type="ECO:0000256" key="5">
    <source>
        <dbReference type="ARBA" id="ARBA00023136"/>
    </source>
</evidence>
<proteinExistence type="predicted"/>
<dbReference type="GO" id="GO:0005886">
    <property type="term" value="C:plasma membrane"/>
    <property type="evidence" value="ECO:0007669"/>
    <property type="project" value="UniProtKB-SubCell"/>
</dbReference>
<dbReference type="Gene3D" id="3.90.550.10">
    <property type="entry name" value="Spore Coat Polysaccharide Biosynthesis Protein SpsA, Chain A"/>
    <property type="match status" value="1"/>
</dbReference>
<sequence>MARRDGACAKRGGCDRNLHPGVPPAIAHGAADRLLSDRRLHAPSRALSLMRAVAVIPACNEADCLPGALASLKREGLEALVVANGCTDATANLARAAGAMVIETPVLQGGVGAARAIGLAAALNEGASVLFTMDADCTLAPGSAAAIWRGLGRADAVFGRVVPNASEFTALPLAVRRHGSAEDRRNALLGLIEAAIADCPWNPFPAHGTSPGALIAWHAAAYLAVGGVAPVPCHEDRLMAAALVGGGFRVARPWDAVVIASCRQRGRAPSGMAHTIALRARAGPQLIAEAFVLERECLALERRLSALMPRRNWPDLPSLSTKGDDDVPSFEQASV</sequence>
<dbReference type="Proteomes" id="UP000264310">
    <property type="component" value="Unassembled WGS sequence"/>
</dbReference>
<comment type="caution">
    <text evidence="8">The sequence shown here is derived from an EMBL/GenBank/DDBJ whole genome shotgun (WGS) entry which is preliminary data.</text>
</comment>
<dbReference type="PANTHER" id="PTHR43646">
    <property type="entry name" value="GLYCOSYLTRANSFERASE"/>
    <property type="match status" value="1"/>
</dbReference>
<gene>
    <name evidence="8" type="ORF">DYI37_00140</name>
</gene>
<evidence type="ECO:0000256" key="1">
    <source>
        <dbReference type="ARBA" id="ARBA00004236"/>
    </source>
</evidence>
<reference evidence="8 9" key="1">
    <citation type="submission" date="2018-08" db="EMBL/GenBank/DDBJ databases">
        <title>Fulvimarina sp. 85, whole genome shotgun sequence.</title>
        <authorList>
            <person name="Tuo L."/>
        </authorList>
    </citation>
    <scope>NUCLEOTIDE SEQUENCE [LARGE SCALE GENOMIC DNA]</scope>
    <source>
        <strain evidence="8 9">85</strain>
    </source>
</reference>
<dbReference type="EMBL" id="QURL01000001">
    <property type="protein sequence ID" value="RFC65943.1"/>
    <property type="molecule type" value="Genomic_DNA"/>
</dbReference>
<evidence type="ECO:0000256" key="4">
    <source>
        <dbReference type="ARBA" id="ARBA00022679"/>
    </source>
</evidence>
<evidence type="ECO:0000256" key="2">
    <source>
        <dbReference type="ARBA" id="ARBA00022475"/>
    </source>
</evidence>
<evidence type="ECO:0000259" key="7">
    <source>
        <dbReference type="Pfam" id="PF00535"/>
    </source>
</evidence>
<dbReference type="Pfam" id="PF00535">
    <property type="entry name" value="Glycos_transf_2"/>
    <property type="match status" value="1"/>
</dbReference>
<evidence type="ECO:0000256" key="6">
    <source>
        <dbReference type="SAM" id="MobiDB-lite"/>
    </source>
</evidence>
<keyword evidence="5" id="KW-0472">Membrane</keyword>
<dbReference type="InterPro" id="IPR001173">
    <property type="entry name" value="Glyco_trans_2-like"/>
</dbReference>
<organism evidence="8 9">
    <name type="scientific">Fulvimarina endophytica</name>
    <dbReference type="NCBI Taxonomy" id="2293836"/>
    <lineage>
        <taxon>Bacteria</taxon>
        <taxon>Pseudomonadati</taxon>
        <taxon>Pseudomonadota</taxon>
        <taxon>Alphaproteobacteria</taxon>
        <taxon>Hyphomicrobiales</taxon>
        <taxon>Aurantimonadaceae</taxon>
        <taxon>Fulvimarina</taxon>
    </lineage>
</organism>
<dbReference type="AlphaFoldDB" id="A0A371X9M6"/>
<protein>
    <submittedName>
        <fullName evidence="8">Glycosyltransferase</fullName>
    </submittedName>
</protein>
<name>A0A371X9M6_9HYPH</name>
<feature type="region of interest" description="Disordered" evidence="6">
    <location>
        <begin position="315"/>
        <end position="335"/>
    </location>
</feature>
<dbReference type="PANTHER" id="PTHR43646:SF2">
    <property type="entry name" value="GLYCOSYLTRANSFERASE 2-LIKE DOMAIN-CONTAINING PROTEIN"/>
    <property type="match status" value="1"/>
</dbReference>
<dbReference type="InterPro" id="IPR029044">
    <property type="entry name" value="Nucleotide-diphossugar_trans"/>
</dbReference>
<evidence type="ECO:0000313" key="9">
    <source>
        <dbReference type="Proteomes" id="UP000264310"/>
    </source>
</evidence>
<evidence type="ECO:0000313" key="8">
    <source>
        <dbReference type="EMBL" id="RFC65943.1"/>
    </source>
</evidence>
<feature type="domain" description="Glycosyltransferase 2-like" evidence="7">
    <location>
        <begin position="55"/>
        <end position="174"/>
    </location>
</feature>
<keyword evidence="4 8" id="KW-0808">Transferase</keyword>
<dbReference type="GO" id="GO:0016757">
    <property type="term" value="F:glycosyltransferase activity"/>
    <property type="evidence" value="ECO:0007669"/>
    <property type="project" value="UniProtKB-KW"/>
</dbReference>